<dbReference type="EMBL" id="JBITLV010000003">
    <property type="protein sequence ID" value="MFI7587703.1"/>
    <property type="molecule type" value="Genomic_DNA"/>
</dbReference>
<protein>
    <recommendedName>
        <fullName evidence="12">(S)-3-amino-2-methylpropionate transaminase</fullName>
        <ecNumber evidence="6">2.6.1.19</ecNumber>
        <ecNumber evidence="5">2.6.1.22</ecNumber>
    </recommendedName>
    <alternativeName>
        <fullName evidence="13">GABA aminotransferase</fullName>
    </alternativeName>
    <alternativeName>
        <fullName evidence="11">Gamma-amino-N-butyrate transaminase</fullName>
    </alternativeName>
    <alternativeName>
        <fullName evidence="15">Glutamate:succinic semialdehyde transaminase</fullName>
    </alternativeName>
    <alternativeName>
        <fullName evidence="10">L-AIBAT</fullName>
    </alternativeName>
</protein>
<dbReference type="PANTHER" id="PTHR11986">
    <property type="entry name" value="AMINOTRANSFERASE CLASS III"/>
    <property type="match status" value="1"/>
</dbReference>
<proteinExistence type="inferred from homology"/>
<keyword evidence="7 18" id="KW-0032">Aminotransferase</keyword>
<evidence type="ECO:0000256" key="7">
    <source>
        <dbReference type="ARBA" id="ARBA00022576"/>
    </source>
</evidence>
<keyword evidence="9 16" id="KW-0663">Pyridoxal phosphate</keyword>
<dbReference type="InterPro" id="IPR005814">
    <property type="entry name" value="Aminotrans_3"/>
</dbReference>
<evidence type="ECO:0000256" key="5">
    <source>
        <dbReference type="ARBA" id="ARBA00012876"/>
    </source>
</evidence>
<reference evidence="18 19" key="1">
    <citation type="submission" date="2024-10" db="EMBL/GenBank/DDBJ databases">
        <title>The Natural Products Discovery Center: Release of the First 8490 Sequenced Strains for Exploring Actinobacteria Biosynthetic Diversity.</title>
        <authorList>
            <person name="Kalkreuter E."/>
            <person name="Kautsar S.A."/>
            <person name="Yang D."/>
            <person name="Bader C.D."/>
            <person name="Teijaro C.N."/>
            <person name="Fluegel L."/>
            <person name="Davis C.M."/>
            <person name="Simpson J.R."/>
            <person name="Lauterbach L."/>
            <person name="Steele A.D."/>
            <person name="Gui C."/>
            <person name="Meng S."/>
            <person name="Li G."/>
            <person name="Viehrig K."/>
            <person name="Ye F."/>
            <person name="Su P."/>
            <person name="Kiefer A.F."/>
            <person name="Nichols A."/>
            <person name="Cepeda A.J."/>
            <person name="Yan W."/>
            <person name="Fan B."/>
            <person name="Jiang Y."/>
            <person name="Adhikari A."/>
            <person name="Zheng C.-J."/>
            <person name="Schuster L."/>
            <person name="Cowan T.M."/>
            <person name="Smanski M.J."/>
            <person name="Chevrette M.G."/>
            <person name="De Carvalho L.P.S."/>
            <person name="Shen B."/>
        </authorList>
    </citation>
    <scope>NUCLEOTIDE SEQUENCE [LARGE SCALE GENOMIC DNA]</scope>
    <source>
        <strain evidence="18 19">NPDC049639</strain>
    </source>
</reference>
<comment type="catalytic activity">
    <reaction evidence="14">
        <text>4-aminobutanoate + 2-oxoglutarate = succinate semialdehyde + L-glutamate</text>
        <dbReference type="Rhea" id="RHEA:23352"/>
        <dbReference type="ChEBI" id="CHEBI:16810"/>
        <dbReference type="ChEBI" id="CHEBI:29985"/>
        <dbReference type="ChEBI" id="CHEBI:57706"/>
        <dbReference type="ChEBI" id="CHEBI:59888"/>
        <dbReference type="EC" id="2.6.1.19"/>
    </reaction>
</comment>
<dbReference type="InterPro" id="IPR015421">
    <property type="entry name" value="PyrdxlP-dep_Trfase_major"/>
</dbReference>
<name>A0ABW8ANL9_9ACTN</name>
<evidence type="ECO:0000256" key="3">
    <source>
        <dbReference type="ARBA" id="ARBA00005176"/>
    </source>
</evidence>
<evidence type="ECO:0000256" key="17">
    <source>
        <dbReference type="SAM" id="MobiDB-lite"/>
    </source>
</evidence>
<dbReference type="InterPro" id="IPR049704">
    <property type="entry name" value="Aminotrans_3_PPA_site"/>
</dbReference>
<sequence>MDSTLASSSAAGHSDTTSGGSESVVRQKRELVTELPGPKSRELAARRAAAVAGGVGSVIPVYAARAGGGVVVDVDGNSLIDLGSGIAVTTVGNADPGVAAAVAQQAALYTHTCFTVTPYEPYVEVCELLNRITPGDFEKRTALFNSGAEAVENAVKIARRATGRDTVVVFENAYHGRTNLTMAMTAKNVPYKDGFGPFAGEVHRAPMSYPFRDPEGMTGAQAADRAIRQIEAEVGAHNVACLVIEPIQGEGGFVVPAPGFLGALAEYCRDRGIVFIADEIQSGFARTGDLFACEFEGVVPDLITTAKGIAGGMPLSAVTGRAELMDAVPPGGLGGTYAGNPVACVAALAAHARVEDDGLVAAARRIGETLLTRLTELAKTCPQLGDVRGRGGMVAVEIVRPGTTDPDPVETARISAACHAAGVITLTCGTFGNVLRLLPPLVIDDGLLAEGLDVLAVAISGQRTA</sequence>
<dbReference type="InterPro" id="IPR004632">
    <property type="entry name" value="4NH2But_aminotransferase_bac"/>
</dbReference>
<evidence type="ECO:0000256" key="15">
    <source>
        <dbReference type="ARBA" id="ARBA00050054"/>
    </source>
</evidence>
<dbReference type="EC" id="2.6.1.22" evidence="5"/>
<dbReference type="InterPro" id="IPR015422">
    <property type="entry name" value="PyrdxlP-dep_Trfase_small"/>
</dbReference>
<dbReference type="GO" id="GO:0034386">
    <property type="term" value="F:4-aminobutyrate:2-oxoglutarate transaminase activity"/>
    <property type="evidence" value="ECO:0007669"/>
    <property type="project" value="UniProtKB-EC"/>
</dbReference>
<evidence type="ECO:0000256" key="12">
    <source>
        <dbReference type="ARBA" id="ARBA00030857"/>
    </source>
</evidence>
<comment type="pathway">
    <text evidence="3">Amino-acid degradation; 4-aminobutanoate degradation.</text>
</comment>
<evidence type="ECO:0000313" key="18">
    <source>
        <dbReference type="EMBL" id="MFI7587703.1"/>
    </source>
</evidence>
<dbReference type="CDD" id="cd00610">
    <property type="entry name" value="OAT_like"/>
    <property type="match status" value="1"/>
</dbReference>
<comment type="similarity">
    <text evidence="4 16">Belongs to the class-III pyridoxal-phosphate-dependent aminotransferase family.</text>
</comment>
<dbReference type="PROSITE" id="PS00600">
    <property type="entry name" value="AA_TRANSFER_CLASS_3"/>
    <property type="match status" value="1"/>
</dbReference>
<evidence type="ECO:0000256" key="9">
    <source>
        <dbReference type="ARBA" id="ARBA00022898"/>
    </source>
</evidence>
<dbReference type="PIRSF" id="PIRSF000521">
    <property type="entry name" value="Transaminase_4ab_Lys_Orn"/>
    <property type="match status" value="1"/>
</dbReference>
<dbReference type="InterPro" id="IPR015424">
    <property type="entry name" value="PyrdxlP-dep_Trfase"/>
</dbReference>
<keyword evidence="8 18" id="KW-0808">Transferase</keyword>
<dbReference type="EC" id="2.6.1.19" evidence="6"/>
<evidence type="ECO:0000256" key="14">
    <source>
        <dbReference type="ARBA" id="ARBA00048021"/>
    </source>
</evidence>
<dbReference type="RefSeq" id="WP_398279877.1">
    <property type="nucleotide sequence ID" value="NZ_JBITLV010000003.1"/>
</dbReference>
<evidence type="ECO:0000256" key="8">
    <source>
        <dbReference type="ARBA" id="ARBA00022679"/>
    </source>
</evidence>
<evidence type="ECO:0000256" key="1">
    <source>
        <dbReference type="ARBA" id="ARBA00001750"/>
    </source>
</evidence>
<evidence type="ECO:0000256" key="10">
    <source>
        <dbReference type="ARBA" id="ARBA00029760"/>
    </source>
</evidence>
<dbReference type="Pfam" id="PF00202">
    <property type="entry name" value="Aminotran_3"/>
    <property type="match status" value="1"/>
</dbReference>
<feature type="compositionally biased region" description="Polar residues" evidence="17">
    <location>
        <begin position="1"/>
        <end position="21"/>
    </location>
</feature>
<dbReference type="Gene3D" id="3.90.1150.10">
    <property type="entry name" value="Aspartate Aminotransferase, domain 1"/>
    <property type="match status" value="1"/>
</dbReference>
<evidence type="ECO:0000256" key="6">
    <source>
        <dbReference type="ARBA" id="ARBA00012912"/>
    </source>
</evidence>
<comment type="caution">
    <text evidence="18">The sequence shown here is derived from an EMBL/GenBank/DDBJ whole genome shotgun (WGS) entry which is preliminary data.</text>
</comment>
<dbReference type="PANTHER" id="PTHR11986:SF58">
    <property type="entry name" value="LEUCINE_METHIONINE RACEMASE"/>
    <property type="match status" value="1"/>
</dbReference>
<comment type="cofactor">
    <cofactor evidence="2">
        <name>pyridoxal 5'-phosphate</name>
        <dbReference type="ChEBI" id="CHEBI:597326"/>
    </cofactor>
</comment>
<feature type="region of interest" description="Disordered" evidence="17">
    <location>
        <begin position="1"/>
        <end position="26"/>
    </location>
</feature>
<dbReference type="Gene3D" id="3.40.640.10">
    <property type="entry name" value="Type I PLP-dependent aspartate aminotransferase-like (Major domain)"/>
    <property type="match status" value="1"/>
</dbReference>
<evidence type="ECO:0000256" key="2">
    <source>
        <dbReference type="ARBA" id="ARBA00001933"/>
    </source>
</evidence>
<accession>A0ABW8ANL9</accession>
<evidence type="ECO:0000256" key="13">
    <source>
        <dbReference type="ARBA" id="ARBA00031787"/>
    </source>
</evidence>
<keyword evidence="19" id="KW-1185">Reference proteome</keyword>
<dbReference type="SUPFAM" id="SSF53383">
    <property type="entry name" value="PLP-dependent transferases"/>
    <property type="match status" value="1"/>
</dbReference>
<gene>
    <name evidence="18" type="primary">gabT</name>
    <name evidence="18" type="ORF">ACIB24_11575</name>
</gene>
<evidence type="ECO:0000256" key="16">
    <source>
        <dbReference type="RuleBase" id="RU003560"/>
    </source>
</evidence>
<dbReference type="NCBIfam" id="NF004714">
    <property type="entry name" value="PRK06058.1"/>
    <property type="match status" value="1"/>
</dbReference>
<comment type="catalytic activity">
    <reaction evidence="1">
        <text>(S)-3-amino-2-methylpropanoate + 2-oxoglutarate = 2-methyl-3-oxopropanoate + L-glutamate</text>
        <dbReference type="Rhea" id="RHEA:13993"/>
        <dbReference type="ChEBI" id="CHEBI:16810"/>
        <dbReference type="ChEBI" id="CHEBI:29985"/>
        <dbReference type="ChEBI" id="CHEBI:57700"/>
        <dbReference type="ChEBI" id="CHEBI:58655"/>
        <dbReference type="EC" id="2.6.1.22"/>
    </reaction>
</comment>
<organism evidence="18 19">
    <name type="scientific">Spongisporangium articulatum</name>
    <dbReference type="NCBI Taxonomy" id="3362603"/>
    <lineage>
        <taxon>Bacteria</taxon>
        <taxon>Bacillati</taxon>
        <taxon>Actinomycetota</taxon>
        <taxon>Actinomycetes</taxon>
        <taxon>Kineosporiales</taxon>
        <taxon>Kineosporiaceae</taxon>
        <taxon>Spongisporangium</taxon>
    </lineage>
</organism>
<dbReference type="Proteomes" id="UP001612915">
    <property type="component" value="Unassembled WGS sequence"/>
</dbReference>
<evidence type="ECO:0000256" key="4">
    <source>
        <dbReference type="ARBA" id="ARBA00008954"/>
    </source>
</evidence>
<evidence type="ECO:0000256" key="11">
    <source>
        <dbReference type="ARBA" id="ARBA00030204"/>
    </source>
</evidence>
<dbReference type="InterPro" id="IPR050103">
    <property type="entry name" value="Class-III_PLP-dep_AT"/>
</dbReference>
<dbReference type="NCBIfam" id="TIGR00700">
    <property type="entry name" value="GABAtrnsam"/>
    <property type="match status" value="1"/>
</dbReference>
<evidence type="ECO:0000313" key="19">
    <source>
        <dbReference type="Proteomes" id="UP001612915"/>
    </source>
</evidence>